<dbReference type="SUPFAM" id="SSF49464">
    <property type="entry name" value="Carboxypeptidase regulatory domain-like"/>
    <property type="match status" value="1"/>
</dbReference>
<dbReference type="RefSeq" id="WP_172344451.1">
    <property type="nucleotide sequence ID" value="NZ_CASYYZ010000001.1"/>
</dbReference>
<evidence type="ECO:0000313" key="2">
    <source>
        <dbReference type="Proteomes" id="UP000820977"/>
    </source>
</evidence>
<dbReference type="EMBL" id="JABKKJ010000006">
    <property type="protein sequence ID" value="NPE24963.1"/>
    <property type="molecule type" value="Genomic_DNA"/>
</dbReference>
<dbReference type="InterPro" id="IPR008969">
    <property type="entry name" value="CarboxyPept-like_regulatory"/>
</dbReference>
<reference evidence="1 2" key="1">
    <citation type="submission" date="2020-05" db="EMBL/GenBank/DDBJ databases">
        <title>Distinct polysaccharide utilization as determinants for interspecies competition between intestinal Prevotella spp.</title>
        <authorList>
            <person name="Galvez E.J.C."/>
            <person name="Iljazovic A."/>
            <person name="Strowig T."/>
        </authorList>
    </citation>
    <scope>NUCLEOTIDE SEQUENCE [LARGE SCALE GENOMIC DNA]</scope>
    <source>
        <strain evidence="1 2">PCHR</strain>
    </source>
</reference>
<sequence>MEKTLFISFLTLLCHNIRAQISGVVVDIETRIPIRDVMINMNNNRGVKTSWNGSFSINDDFSSATFTRPGYLSRNMNREEIKDTVFLLPNGRTLAEVVVYAKKPGPKFNYSGMTATDRKLLANQGMAKGFNILGFIPLAINALKDKHKMSKKEKLKQQLDNY</sequence>
<organism evidence="1 2">
    <name type="scientific">Xylanibacter caecicola</name>
    <dbReference type="NCBI Taxonomy" id="2736294"/>
    <lineage>
        <taxon>Bacteria</taxon>
        <taxon>Pseudomonadati</taxon>
        <taxon>Bacteroidota</taxon>
        <taxon>Bacteroidia</taxon>
        <taxon>Bacteroidales</taxon>
        <taxon>Prevotellaceae</taxon>
        <taxon>Xylanibacter</taxon>
    </lineage>
</organism>
<comment type="caution">
    <text evidence="1">The sequence shown here is derived from an EMBL/GenBank/DDBJ whole genome shotgun (WGS) entry which is preliminary data.</text>
</comment>
<proteinExistence type="predicted"/>
<evidence type="ECO:0008006" key="3">
    <source>
        <dbReference type="Google" id="ProtNLM"/>
    </source>
</evidence>
<accession>A0ABX2B3C5</accession>
<gene>
    <name evidence="1" type="ORF">HPS54_05435</name>
</gene>
<dbReference type="Proteomes" id="UP000820977">
    <property type="component" value="Unassembled WGS sequence"/>
</dbReference>
<name>A0ABX2B3C5_9BACT</name>
<evidence type="ECO:0000313" key="1">
    <source>
        <dbReference type="EMBL" id="NPE24963.1"/>
    </source>
</evidence>
<keyword evidence="2" id="KW-1185">Reference proteome</keyword>
<protein>
    <recommendedName>
        <fullName evidence="3">Carboxypeptidase regulatory-like domain-containing protein</fullName>
    </recommendedName>
</protein>